<reference evidence="2 3" key="1">
    <citation type="submission" date="2017-10" db="EMBL/GenBank/DDBJ databases">
        <title>Nyctiphanis sp. nov., isolated from the stomach of the euphausiid Nyctiphanes simplex (Hansen, 1911) in the Gulf of California.</title>
        <authorList>
            <person name="Gomez-Gil B."/>
            <person name="Aguilar-Mendez M."/>
            <person name="Lopez-Cortes A."/>
            <person name="Gomez-Gutierrez J."/>
            <person name="Roque A."/>
            <person name="Lang E."/>
            <person name="Gonzalez-Castillo A."/>
        </authorList>
    </citation>
    <scope>NUCLEOTIDE SEQUENCE [LARGE SCALE GENOMIC DNA]</scope>
    <source>
        <strain evidence="2 3">CAIM 600</strain>
    </source>
</reference>
<proteinExistence type="predicted"/>
<dbReference type="Pfam" id="PF12697">
    <property type="entry name" value="Abhydrolase_6"/>
    <property type="match status" value="1"/>
</dbReference>
<dbReference type="PANTHER" id="PTHR43194">
    <property type="entry name" value="HYDROLASE ALPHA/BETA FOLD FAMILY"/>
    <property type="match status" value="1"/>
</dbReference>
<dbReference type="SUPFAM" id="SSF53474">
    <property type="entry name" value="alpha/beta-Hydrolases"/>
    <property type="match status" value="1"/>
</dbReference>
<dbReference type="InterPro" id="IPR050228">
    <property type="entry name" value="Carboxylesterase_BioH"/>
</dbReference>
<dbReference type="PANTHER" id="PTHR43194:SF5">
    <property type="entry name" value="PIMELOYL-[ACYL-CARRIER PROTEIN] METHYL ESTER ESTERASE"/>
    <property type="match status" value="1"/>
</dbReference>
<dbReference type="EMBL" id="PEIB01000026">
    <property type="protein sequence ID" value="RXJ72125.1"/>
    <property type="molecule type" value="Genomic_DNA"/>
</dbReference>
<dbReference type="AlphaFoldDB" id="A0A4Q0YNU9"/>
<dbReference type="Proteomes" id="UP000290287">
    <property type="component" value="Unassembled WGS sequence"/>
</dbReference>
<keyword evidence="2" id="KW-0378">Hydrolase</keyword>
<dbReference type="OrthoDB" id="9785847at2"/>
<evidence type="ECO:0000313" key="2">
    <source>
        <dbReference type="EMBL" id="RXJ72125.1"/>
    </source>
</evidence>
<name>A0A4Q0YNU9_9GAMM</name>
<accession>A0A4Q0YNU9</accession>
<evidence type="ECO:0000259" key="1">
    <source>
        <dbReference type="Pfam" id="PF12697"/>
    </source>
</evidence>
<feature type="domain" description="AB hydrolase-1" evidence="1">
    <location>
        <begin position="85"/>
        <end position="275"/>
    </location>
</feature>
<dbReference type="RefSeq" id="WP_129123394.1">
    <property type="nucleotide sequence ID" value="NZ_PEIB01000026.1"/>
</dbReference>
<organism evidence="2 3">
    <name type="scientific">Veronia nyctiphanis</name>
    <dbReference type="NCBI Taxonomy" id="1278244"/>
    <lineage>
        <taxon>Bacteria</taxon>
        <taxon>Pseudomonadati</taxon>
        <taxon>Pseudomonadota</taxon>
        <taxon>Gammaproteobacteria</taxon>
        <taxon>Vibrionales</taxon>
        <taxon>Vibrionaceae</taxon>
        <taxon>Veronia</taxon>
    </lineage>
</organism>
<dbReference type="InterPro" id="IPR000073">
    <property type="entry name" value="AB_hydrolase_1"/>
</dbReference>
<dbReference type="InterPro" id="IPR029058">
    <property type="entry name" value="AB_hydrolase_fold"/>
</dbReference>
<evidence type="ECO:0000313" key="3">
    <source>
        <dbReference type="Proteomes" id="UP000290287"/>
    </source>
</evidence>
<protein>
    <submittedName>
        <fullName evidence="2">Alpha/beta hydrolase</fullName>
    </submittedName>
</protein>
<dbReference type="Gene3D" id="3.40.50.1820">
    <property type="entry name" value="alpha/beta hydrolase"/>
    <property type="match status" value="1"/>
</dbReference>
<gene>
    <name evidence="2" type="ORF">CS022_17815</name>
</gene>
<dbReference type="GO" id="GO:0016787">
    <property type="term" value="F:hydrolase activity"/>
    <property type="evidence" value="ECO:0007669"/>
    <property type="project" value="UniProtKB-KW"/>
</dbReference>
<sequence>MSSKIYFSDKEKRRLGVSRALINISTRAYFNIAPKSAVKTARKLFLTPAKAKNKNTTPGGMVTSDVMSASGKIRVYRLGVGPTWVMAHGWSGSANQFFPLMEKVAAMGFTAVAYDQPAHGGSEGHEAHIPNMLAALKAVLGDVGDVEGLICHSMGGSVSLHIADEVLQGKPCLLIAPALFYWKNAKNTVRRVGVHMSLYDAVINEVSREYNFLPSDFDPDQRLIEMSSPVTIVHDRNDKFAPFEASEKAALCSHINLIATEGLGHGSIIKSDQVATAFRALALPVHQKEIA</sequence>
<comment type="caution">
    <text evidence="2">The sequence shown here is derived from an EMBL/GenBank/DDBJ whole genome shotgun (WGS) entry which is preliminary data.</text>
</comment>
<keyword evidence="3" id="KW-1185">Reference proteome</keyword>